<feature type="compositionally biased region" description="Basic and acidic residues" evidence="1">
    <location>
        <begin position="50"/>
        <end position="61"/>
    </location>
</feature>
<dbReference type="EMBL" id="BAAAMU010000086">
    <property type="protein sequence ID" value="GAA1670276.1"/>
    <property type="molecule type" value="Genomic_DNA"/>
</dbReference>
<accession>A0ABN2GF84</accession>
<gene>
    <name evidence="2" type="ORF">GCM10009733_079580</name>
</gene>
<sequence>MAQFDEVDRRARGGARGGEADLVYQHGVLALGDVIDGPGEYVDDVDADGDDGHSLNRQTSE</sequence>
<feature type="region of interest" description="Disordered" evidence="1">
    <location>
        <begin position="39"/>
        <end position="61"/>
    </location>
</feature>
<evidence type="ECO:0000313" key="3">
    <source>
        <dbReference type="Proteomes" id="UP001500064"/>
    </source>
</evidence>
<protein>
    <recommendedName>
        <fullName evidence="4">Benenodin family lasso peptide</fullName>
    </recommendedName>
</protein>
<evidence type="ECO:0008006" key="4">
    <source>
        <dbReference type="Google" id="ProtNLM"/>
    </source>
</evidence>
<organism evidence="2 3">
    <name type="scientific">Nonomuraea maheshkhaliensis</name>
    <dbReference type="NCBI Taxonomy" id="419590"/>
    <lineage>
        <taxon>Bacteria</taxon>
        <taxon>Bacillati</taxon>
        <taxon>Actinomycetota</taxon>
        <taxon>Actinomycetes</taxon>
        <taxon>Streptosporangiales</taxon>
        <taxon>Streptosporangiaceae</taxon>
        <taxon>Nonomuraea</taxon>
    </lineage>
</organism>
<keyword evidence="3" id="KW-1185">Reference proteome</keyword>
<reference evidence="2 3" key="1">
    <citation type="journal article" date="2019" name="Int. J. Syst. Evol. Microbiol.">
        <title>The Global Catalogue of Microorganisms (GCM) 10K type strain sequencing project: providing services to taxonomists for standard genome sequencing and annotation.</title>
        <authorList>
            <consortium name="The Broad Institute Genomics Platform"/>
            <consortium name="The Broad Institute Genome Sequencing Center for Infectious Disease"/>
            <person name="Wu L."/>
            <person name="Ma J."/>
        </authorList>
    </citation>
    <scope>NUCLEOTIDE SEQUENCE [LARGE SCALE GENOMIC DNA]</scope>
    <source>
        <strain evidence="2 3">JCM 13929</strain>
    </source>
</reference>
<name>A0ABN2GF84_9ACTN</name>
<dbReference type="Proteomes" id="UP001500064">
    <property type="component" value="Unassembled WGS sequence"/>
</dbReference>
<proteinExistence type="predicted"/>
<comment type="caution">
    <text evidence="2">The sequence shown here is derived from an EMBL/GenBank/DDBJ whole genome shotgun (WGS) entry which is preliminary data.</text>
</comment>
<evidence type="ECO:0000313" key="2">
    <source>
        <dbReference type="EMBL" id="GAA1670276.1"/>
    </source>
</evidence>
<evidence type="ECO:0000256" key="1">
    <source>
        <dbReference type="SAM" id="MobiDB-lite"/>
    </source>
</evidence>